<gene>
    <name evidence="3" type="ORF">L211DRAFT_870687</name>
</gene>
<feature type="compositionally biased region" description="Acidic residues" evidence="2">
    <location>
        <begin position="469"/>
        <end position="485"/>
    </location>
</feature>
<dbReference type="AlphaFoldDB" id="A0A3N4LQY5"/>
<organism evidence="3 4">
    <name type="scientific">Terfezia boudieri ATCC MYA-4762</name>
    <dbReference type="NCBI Taxonomy" id="1051890"/>
    <lineage>
        <taxon>Eukaryota</taxon>
        <taxon>Fungi</taxon>
        <taxon>Dikarya</taxon>
        <taxon>Ascomycota</taxon>
        <taxon>Pezizomycotina</taxon>
        <taxon>Pezizomycetes</taxon>
        <taxon>Pezizales</taxon>
        <taxon>Pezizaceae</taxon>
        <taxon>Terfezia</taxon>
    </lineage>
</organism>
<feature type="coiled-coil region" evidence="1">
    <location>
        <begin position="601"/>
        <end position="688"/>
    </location>
</feature>
<evidence type="ECO:0000313" key="3">
    <source>
        <dbReference type="EMBL" id="RPB20405.1"/>
    </source>
</evidence>
<evidence type="ECO:0000313" key="4">
    <source>
        <dbReference type="Proteomes" id="UP000267821"/>
    </source>
</evidence>
<dbReference type="EMBL" id="ML121572">
    <property type="protein sequence ID" value="RPB20405.1"/>
    <property type="molecule type" value="Genomic_DNA"/>
</dbReference>
<accession>A0A3N4LQY5</accession>
<evidence type="ECO:0000256" key="2">
    <source>
        <dbReference type="SAM" id="MobiDB-lite"/>
    </source>
</evidence>
<protein>
    <submittedName>
        <fullName evidence="3">Uncharacterized protein</fullName>
    </submittedName>
</protein>
<reference evidence="3 4" key="1">
    <citation type="journal article" date="2018" name="Nat. Ecol. Evol.">
        <title>Pezizomycetes genomes reveal the molecular basis of ectomycorrhizal truffle lifestyle.</title>
        <authorList>
            <person name="Murat C."/>
            <person name="Payen T."/>
            <person name="Noel B."/>
            <person name="Kuo A."/>
            <person name="Morin E."/>
            <person name="Chen J."/>
            <person name="Kohler A."/>
            <person name="Krizsan K."/>
            <person name="Balestrini R."/>
            <person name="Da Silva C."/>
            <person name="Montanini B."/>
            <person name="Hainaut M."/>
            <person name="Levati E."/>
            <person name="Barry K.W."/>
            <person name="Belfiori B."/>
            <person name="Cichocki N."/>
            <person name="Clum A."/>
            <person name="Dockter R.B."/>
            <person name="Fauchery L."/>
            <person name="Guy J."/>
            <person name="Iotti M."/>
            <person name="Le Tacon F."/>
            <person name="Lindquist E.A."/>
            <person name="Lipzen A."/>
            <person name="Malagnac F."/>
            <person name="Mello A."/>
            <person name="Molinier V."/>
            <person name="Miyauchi S."/>
            <person name="Poulain J."/>
            <person name="Riccioni C."/>
            <person name="Rubini A."/>
            <person name="Sitrit Y."/>
            <person name="Splivallo R."/>
            <person name="Traeger S."/>
            <person name="Wang M."/>
            <person name="Zifcakova L."/>
            <person name="Wipf D."/>
            <person name="Zambonelli A."/>
            <person name="Paolocci F."/>
            <person name="Nowrousian M."/>
            <person name="Ottonello S."/>
            <person name="Baldrian P."/>
            <person name="Spatafora J.W."/>
            <person name="Henrissat B."/>
            <person name="Nagy L.G."/>
            <person name="Aury J.M."/>
            <person name="Wincker P."/>
            <person name="Grigoriev I.V."/>
            <person name="Bonfante P."/>
            <person name="Martin F.M."/>
        </authorList>
    </citation>
    <scope>NUCLEOTIDE SEQUENCE [LARGE SCALE GENOMIC DNA]</scope>
    <source>
        <strain evidence="3 4">ATCC MYA-4762</strain>
    </source>
</reference>
<proteinExistence type="predicted"/>
<evidence type="ECO:0000256" key="1">
    <source>
        <dbReference type="SAM" id="Coils"/>
    </source>
</evidence>
<feature type="compositionally biased region" description="Pro residues" evidence="2">
    <location>
        <begin position="45"/>
        <end position="61"/>
    </location>
</feature>
<keyword evidence="1" id="KW-0175">Coiled coil</keyword>
<sequence length="864" mass="95647">MPGKGKRKDNPVKMDRVNPPLKTRIPVTDHLEPQHSTPNSKALRPPSPPPQLPSPQPPPPQDGYESDTSDTTSVAVTDPTSALAGEFLPLIIDTHKRRKIEDNNYDGASDGKAIWCLHEAMKFINIDLTVLEIPLFKGAIGSFNNMLDARGSQLLHSSTLPSSGGPNSRMAVVGRNAPGEGDISQGTIIPPGVQGHVLPTEKRGYSLGIGSAWQPPTLGRPFLVRQGGAFSVATATTTRPVSLIISQELTLVTEVSQGMAPPPRGVLYGPIKDWEKGSSKVLLELGEEGGGQWTQFVLENVSNWHNIPEFGERGRRALLQAGSNIENRRREWIGDEDWDIHISRQERLGREEEEVLRVKDGLSAERAMEILTKGLAIQDTSVNGHLEGFDVAYIRPMRADGSVLDGMSRRWILAIPKAKKRETQGPAKEVLARAVARLVEKEQEEEARHADKGLSEREVEEIAKGIVEGLEEEASSKEEDLEMEEERGGKNVRSPWTSREHRSIIFDMIENGLVLKEVGDLLPKERSWKSRRNANLARSLIVAYGECVEGGWCVDGDQSGKRGWKALLDMVVDKGDPDEIKRTVEEERLWRSASQVKAGQLAAVEQEMAEMRKQLALLAVALGAGTLEQEAEAKRTINARKGRAEEERRKLAEVKKVERKDREVETHRREEERNREEAAKLVEQVQKVKESQVKAWEACRAHIEELKGKNRAGLRADELINLGQEMKKAEELEKKIEAEAVVPTENLVGKFRLVVNGEVLKVVRVVMGHMQPIDVKGKADLEGAVGKVNNLLRVKGVTEGYTPWQVSAGAGHGELEDESTWTVKRVKEDANPLRVAGEVGKALIGVFGRTEEIINVWVEDPKSV</sequence>
<keyword evidence="4" id="KW-1185">Reference proteome</keyword>
<feature type="region of interest" description="Disordered" evidence="2">
    <location>
        <begin position="468"/>
        <end position="494"/>
    </location>
</feature>
<name>A0A3N4LQY5_9PEZI</name>
<dbReference type="Proteomes" id="UP000267821">
    <property type="component" value="Unassembled WGS sequence"/>
</dbReference>
<dbReference type="InParanoid" id="A0A3N4LQY5"/>
<feature type="region of interest" description="Disordered" evidence="2">
    <location>
        <begin position="1"/>
        <end position="74"/>
    </location>
</feature>